<proteinExistence type="predicted"/>
<keyword evidence="2" id="KW-1133">Transmembrane helix</keyword>
<dbReference type="STRING" id="1858805.M5GGK9"/>
<dbReference type="InterPro" id="IPR052900">
    <property type="entry name" value="Phospholipid_Metab_Enz"/>
</dbReference>
<gene>
    <name evidence="4" type="ORF">DACRYDRAFT_86672</name>
</gene>
<dbReference type="InterPro" id="IPR029052">
    <property type="entry name" value="Metallo-depent_PP-like"/>
</dbReference>
<reference evidence="4 5" key="1">
    <citation type="journal article" date="2012" name="Science">
        <title>The Paleozoic origin of enzymatic lignin decomposition reconstructed from 31 fungal genomes.</title>
        <authorList>
            <person name="Floudas D."/>
            <person name="Binder M."/>
            <person name="Riley R."/>
            <person name="Barry K."/>
            <person name="Blanchette R.A."/>
            <person name="Henrissat B."/>
            <person name="Martinez A.T."/>
            <person name="Otillar R."/>
            <person name="Spatafora J.W."/>
            <person name="Yadav J.S."/>
            <person name="Aerts A."/>
            <person name="Benoit I."/>
            <person name="Boyd A."/>
            <person name="Carlson A."/>
            <person name="Copeland A."/>
            <person name="Coutinho P.M."/>
            <person name="de Vries R.P."/>
            <person name="Ferreira P."/>
            <person name="Findley K."/>
            <person name="Foster B."/>
            <person name="Gaskell J."/>
            <person name="Glotzer D."/>
            <person name="Gorecki P."/>
            <person name="Heitman J."/>
            <person name="Hesse C."/>
            <person name="Hori C."/>
            <person name="Igarashi K."/>
            <person name="Jurgens J.A."/>
            <person name="Kallen N."/>
            <person name="Kersten P."/>
            <person name="Kohler A."/>
            <person name="Kuees U."/>
            <person name="Kumar T.K.A."/>
            <person name="Kuo A."/>
            <person name="LaButti K."/>
            <person name="Larrondo L.F."/>
            <person name="Lindquist E."/>
            <person name="Ling A."/>
            <person name="Lombard V."/>
            <person name="Lucas S."/>
            <person name="Lundell T."/>
            <person name="Martin R."/>
            <person name="McLaughlin D.J."/>
            <person name="Morgenstern I."/>
            <person name="Morin E."/>
            <person name="Murat C."/>
            <person name="Nagy L.G."/>
            <person name="Nolan M."/>
            <person name="Ohm R.A."/>
            <person name="Patyshakuliyeva A."/>
            <person name="Rokas A."/>
            <person name="Ruiz-Duenas F.J."/>
            <person name="Sabat G."/>
            <person name="Salamov A."/>
            <person name="Samejima M."/>
            <person name="Schmutz J."/>
            <person name="Slot J.C."/>
            <person name="St John F."/>
            <person name="Stenlid J."/>
            <person name="Sun H."/>
            <person name="Sun S."/>
            <person name="Syed K."/>
            <person name="Tsang A."/>
            <person name="Wiebenga A."/>
            <person name="Young D."/>
            <person name="Pisabarro A."/>
            <person name="Eastwood D.C."/>
            <person name="Martin F."/>
            <person name="Cullen D."/>
            <person name="Grigoriev I.V."/>
            <person name="Hibbett D.S."/>
        </authorList>
    </citation>
    <scope>NUCLEOTIDE SEQUENCE [LARGE SCALE GENOMIC DNA]</scope>
    <source>
        <strain evidence="4 5">DJM-731 SS1</strain>
    </source>
</reference>
<dbReference type="HOGENOM" id="CLU_013967_0_1_1"/>
<dbReference type="EMBL" id="JH795856">
    <property type="protein sequence ID" value="EJU05668.1"/>
    <property type="molecule type" value="Genomic_DNA"/>
</dbReference>
<dbReference type="RefSeq" id="XP_040632562.1">
    <property type="nucleotide sequence ID" value="XM_040776783.1"/>
</dbReference>
<evidence type="ECO:0000256" key="2">
    <source>
        <dbReference type="SAM" id="Phobius"/>
    </source>
</evidence>
<feature type="compositionally biased region" description="Basic and acidic residues" evidence="1">
    <location>
        <begin position="1"/>
        <end position="15"/>
    </location>
</feature>
<evidence type="ECO:0000313" key="4">
    <source>
        <dbReference type="EMBL" id="EJU05668.1"/>
    </source>
</evidence>
<dbReference type="PANTHER" id="PTHR43606:SF2">
    <property type="entry name" value="ALKALINE PHOSPHATASE FAMILY PROTEIN (AFU_ORTHOLOGUE AFUA_5G03860)"/>
    <property type="match status" value="1"/>
</dbReference>
<protein>
    <recommendedName>
        <fullName evidence="3">PhoD-like phosphatase metallophosphatase domain-containing protein</fullName>
    </recommendedName>
</protein>
<feature type="region of interest" description="Disordered" evidence="1">
    <location>
        <begin position="1"/>
        <end position="23"/>
    </location>
</feature>
<dbReference type="PANTHER" id="PTHR43606">
    <property type="entry name" value="PHOSPHATASE, PUTATIVE (AFU_ORTHOLOGUE AFUA_6G08710)-RELATED"/>
    <property type="match status" value="1"/>
</dbReference>
<dbReference type="OrthoDB" id="2100241at2759"/>
<feature type="compositionally biased region" description="Low complexity" evidence="1">
    <location>
        <begin position="318"/>
        <end position="331"/>
    </location>
</feature>
<keyword evidence="2" id="KW-0812">Transmembrane</keyword>
<dbReference type="Pfam" id="PF09423">
    <property type="entry name" value="PhoD"/>
    <property type="match status" value="1"/>
</dbReference>
<sequence length="745" mass="83572">MEVDKKVKVEEKETNGTKGTVGEPKKTEAKEIVVVEKVETIVRDPVVSVTDSFANLALAFPSSFLSLRVSALLINLILMLFTLDFIYTPFIQTFPDLAYARVGAVTPHSARLVLRYPLPPLLEVMPAADELNREGEVEGVERLLKQESWEVHVWWRENVNVQAIGIEVEGPVELSWNEGPKVELLEENDWVGVAQLDKLLPATEYEYRFAFANSTILPVSKGQLTFRTFPAGNAAHFKFIASSCLMPNFPYRPSLSSTPSIRGFDLLASVLAKEPKRNVYGTEPESEPVSASPKTAPSPEAPAEEATTAMDNEPTPEPTEVVQQEEVPQTPLAESVTLVSETPQEAASARLPVSSVPSLPPLNLENAVSLFKSVLKGKPKEEVPESDANTEFALLLGDFIYADVPRYGGDDLEKYRRLYRRVYASDNYRKIYEHLPTLHIYDDHEITNNYVGHDNDSAAPFPRANNAYEVYQNNANYAPIRPGGNYYNFEYADSAFFVLDCRRYRTNVEQEIGDKATMLGEHQLSDFNHWLSKVNNTHTFKFVVSSVPFTTLWHGIDGQTDTWAGYPTERHEVLQKMASVPNVVIISGDRHEFAAVASAGRAGGNVLEFSTSPLNQFYLPLYSTFDTAAKTTATWTRPVERVVKNEQGEDEIEVTEEVVPEEKVLRYVREGQHKWGSFEVDTRDEEHPKLIFELFIDGQRAWRLNIPAKPVKKHPHSTALGMGRVIGQNFKHAMEAIGLWRALGL</sequence>
<name>M5GGK9_DACPD</name>
<keyword evidence="2" id="KW-0472">Membrane</keyword>
<dbReference type="AlphaFoldDB" id="M5GGK9"/>
<dbReference type="InterPro" id="IPR018946">
    <property type="entry name" value="PhoD-like_MPP"/>
</dbReference>
<dbReference type="GeneID" id="63691845"/>
<evidence type="ECO:0000256" key="1">
    <source>
        <dbReference type="SAM" id="MobiDB-lite"/>
    </source>
</evidence>
<dbReference type="OMA" id="IHGPASF"/>
<evidence type="ECO:0000313" key="5">
    <source>
        <dbReference type="Proteomes" id="UP000030653"/>
    </source>
</evidence>
<dbReference type="CDD" id="cd07389">
    <property type="entry name" value="MPP_PhoD"/>
    <property type="match status" value="1"/>
</dbReference>
<feature type="domain" description="PhoD-like phosphatase metallophosphatase" evidence="3">
    <location>
        <begin position="389"/>
        <end position="659"/>
    </location>
</feature>
<keyword evidence="5" id="KW-1185">Reference proteome</keyword>
<dbReference type="Proteomes" id="UP000030653">
    <property type="component" value="Unassembled WGS sequence"/>
</dbReference>
<organism evidence="4 5">
    <name type="scientific">Dacryopinax primogenitus (strain DJM 731)</name>
    <name type="common">Brown rot fungus</name>
    <dbReference type="NCBI Taxonomy" id="1858805"/>
    <lineage>
        <taxon>Eukaryota</taxon>
        <taxon>Fungi</taxon>
        <taxon>Dikarya</taxon>
        <taxon>Basidiomycota</taxon>
        <taxon>Agaricomycotina</taxon>
        <taxon>Dacrymycetes</taxon>
        <taxon>Dacrymycetales</taxon>
        <taxon>Dacrymycetaceae</taxon>
        <taxon>Dacryopinax</taxon>
    </lineage>
</organism>
<dbReference type="SUPFAM" id="SSF56300">
    <property type="entry name" value="Metallo-dependent phosphatases"/>
    <property type="match status" value="1"/>
</dbReference>
<dbReference type="InterPro" id="IPR038607">
    <property type="entry name" value="PhoD-like_sf"/>
</dbReference>
<evidence type="ECO:0000259" key="3">
    <source>
        <dbReference type="Pfam" id="PF09423"/>
    </source>
</evidence>
<feature type="region of interest" description="Disordered" evidence="1">
    <location>
        <begin position="278"/>
        <end position="343"/>
    </location>
</feature>
<accession>M5GGK9</accession>
<dbReference type="Gene3D" id="3.60.21.70">
    <property type="entry name" value="PhoD-like phosphatase"/>
    <property type="match status" value="1"/>
</dbReference>
<feature type="transmembrane region" description="Helical" evidence="2">
    <location>
        <begin position="65"/>
        <end position="87"/>
    </location>
</feature>